<evidence type="ECO:0000313" key="2">
    <source>
        <dbReference type="Proteomes" id="UP000031883"/>
    </source>
</evidence>
<protein>
    <submittedName>
        <fullName evidence="1">Uncharacterized protein</fullName>
    </submittedName>
</protein>
<evidence type="ECO:0000313" key="1">
    <source>
        <dbReference type="EMBL" id="AJJ37701.1"/>
    </source>
</evidence>
<reference evidence="1 2" key="1">
    <citation type="journal article" date="2015" name="Genome Announc.">
        <title>Thirty-Two Complete Genome Assemblies of Nine Yersinia Species, Including Y. pestis, Y. pseudotuberculosis, and Y. enterocolitica.</title>
        <authorList>
            <person name="Johnson S.L."/>
            <person name="Daligault H.E."/>
            <person name="Davenport K.W."/>
            <person name="Jaissle J."/>
            <person name="Frey K.G."/>
            <person name="Ladner J.T."/>
            <person name="Broomall S.M."/>
            <person name="Bishop-Lilly K.A."/>
            <person name="Bruce D.C."/>
            <person name="Coyne S.R."/>
            <person name="Gibbons H.S."/>
            <person name="Lo C.C."/>
            <person name="Munk A.C."/>
            <person name="Rosenzweig C.N."/>
            <person name="Koroleva G.I."/>
            <person name="Palacios G.F."/>
            <person name="Redden C.L."/>
            <person name="Xu Y."/>
            <person name="Minogue T.D."/>
            <person name="Chain P.S."/>
        </authorList>
    </citation>
    <scope>NUCLEOTIDE SEQUENCE [LARGE SCALE GENOMIC DNA]</scope>
    <source>
        <strain evidence="1 2">Y231</strain>
    </source>
</reference>
<proteinExistence type="predicted"/>
<dbReference type="EMBL" id="CP009997">
    <property type="protein sequence ID" value="AJJ37701.1"/>
    <property type="molecule type" value="Genomic_DNA"/>
</dbReference>
<sequence length="45" mass="5046">MTCHGDKRTLILPGSGFSQCIPIVSRVKIHEINTNDNQNDNNNHL</sequence>
<keyword evidence="2" id="KW-1185">Reference proteome</keyword>
<gene>
    <name evidence="1" type="ORF">CH54_3166</name>
</gene>
<dbReference type="Proteomes" id="UP000031883">
    <property type="component" value="Chromosome"/>
</dbReference>
<organism evidence="1 2">
    <name type="scientific">Yersinia rochesterensis</name>
    <dbReference type="NCBI Taxonomy" id="1604335"/>
    <lineage>
        <taxon>Bacteria</taxon>
        <taxon>Pseudomonadati</taxon>
        <taxon>Pseudomonadota</taxon>
        <taxon>Gammaproteobacteria</taxon>
        <taxon>Enterobacterales</taxon>
        <taxon>Yersiniaceae</taxon>
        <taxon>Yersinia</taxon>
    </lineage>
</organism>
<accession>A0ABN4FLP7</accession>
<name>A0ABN4FLP7_9GAMM</name>